<dbReference type="Proteomes" id="UP000821865">
    <property type="component" value="Chromosome 1"/>
</dbReference>
<dbReference type="EMBL" id="CM023470">
    <property type="protein sequence ID" value="KAH7980952.1"/>
    <property type="molecule type" value="Genomic_DNA"/>
</dbReference>
<evidence type="ECO:0000313" key="1">
    <source>
        <dbReference type="EMBL" id="KAH7980952.1"/>
    </source>
</evidence>
<evidence type="ECO:0000313" key="2">
    <source>
        <dbReference type="Proteomes" id="UP000821865"/>
    </source>
</evidence>
<gene>
    <name evidence="1" type="ORF">HPB49_020418</name>
</gene>
<comment type="caution">
    <text evidence="1">The sequence shown here is derived from an EMBL/GenBank/DDBJ whole genome shotgun (WGS) entry which is preliminary data.</text>
</comment>
<reference evidence="1" key="1">
    <citation type="submission" date="2020-05" db="EMBL/GenBank/DDBJ databases">
        <title>Large-scale comparative analyses of tick genomes elucidate their genetic diversity and vector capacities.</title>
        <authorList>
            <person name="Jia N."/>
            <person name="Wang J."/>
            <person name="Shi W."/>
            <person name="Du L."/>
            <person name="Sun Y."/>
            <person name="Zhan W."/>
            <person name="Jiang J."/>
            <person name="Wang Q."/>
            <person name="Zhang B."/>
            <person name="Ji P."/>
            <person name="Sakyi L.B."/>
            <person name="Cui X."/>
            <person name="Yuan T."/>
            <person name="Jiang B."/>
            <person name="Yang W."/>
            <person name="Lam T.T.-Y."/>
            <person name="Chang Q."/>
            <person name="Ding S."/>
            <person name="Wang X."/>
            <person name="Zhu J."/>
            <person name="Ruan X."/>
            <person name="Zhao L."/>
            <person name="Wei J."/>
            <person name="Que T."/>
            <person name="Du C."/>
            <person name="Cheng J."/>
            <person name="Dai P."/>
            <person name="Han X."/>
            <person name="Huang E."/>
            <person name="Gao Y."/>
            <person name="Liu J."/>
            <person name="Shao H."/>
            <person name="Ye R."/>
            <person name="Li L."/>
            <person name="Wei W."/>
            <person name="Wang X."/>
            <person name="Wang C."/>
            <person name="Yang T."/>
            <person name="Huo Q."/>
            <person name="Li W."/>
            <person name="Guo W."/>
            <person name="Chen H."/>
            <person name="Zhou L."/>
            <person name="Ni X."/>
            <person name="Tian J."/>
            <person name="Zhou Y."/>
            <person name="Sheng Y."/>
            <person name="Liu T."/>
            <person name="Pan Y."/>
            <person name="Xia L."/>
            <person name="Li J."/>
            <person name="Zhao F."/>
            <person name="Cao W."/>
        </authorList>
    </citation>
    <scope>NUCLEOTIDE SEQUENCE</scope>
    <source>
        <strain evidence="1">Dsil-2018</strain>
    </source>
</reference>
<accession>A0ACB8E232</accession>
<name>A0ACB8E232_DERSI</name>
<sequence length="316" mass="33845">MDETTTRKRGRDSEDEEELPKESKGLGAHSDSKRKPLTPSSTPAATELVPAAATSAEGPAASTPTAKKTSPPAAPGKPASTTPGVAASQKTAEPQQPEPRRKAPPHIAADFLKRDQRLATNVATKKQLKKTAKDKRSQPAGTPQACSSSSQGAPPATPATPPPPQQAGPRQRNPEASTNLAGANPCFPLVGLPFGRVRFRRFWQLRSPVRCCSLQTAHRVYVEPTHRLSRLPQQRRGVETPYASVSCDGRCTDAARRQPPRLTSDAAWLVSSQGAGAAENVPRPRKMVSLGSLEVHELTEAKAALRHKHYSRLSAK</sequence>
<protein>
    <submittedName>
        <fullName evidence="1">Uncharacterized protein</fullName>
    </submittedName>
</protein>
<organism evidence="1 2">
    <name type="scientific">Dermacentor silvarum</name>
    <name type="common">Tick</name>
    <dbReference type="NCBI Taxonomy" id="543639"/>
    <lineage>
        <taxon>Eukaryota</taxon>
        <taxon>Metazoa</taxon>
        <taxon>Ecdysozoa</taxon>
        <taxon>Arthropoda</taxon>
        <taxon>Chelicerata</taxon>
        <taxon>Arachnida</taxon>
        <taxon>Acari</taxon>
        <taxon>Parasitiformes</taxon>
        <taxon>Ixodida</taxon>
        <taxon>Ixodoidea</taxon>
        <taxon>Ixodidae</taxon>
        <taxon>Rhipicephalinae</taxon>
        <taxon>Dermacentor</taxon>
    </lineage>
</organism>
<proteinExistence type="predicted"/>
<keyword evidence="2" id="KW-1185">Reference proteome</keyword>